<name>A0A392TMI7_9FABA</name>
<feature type="transmembrane region" description="Helical" evidence="1">
    <location>
        <begin position="62"/>
        <end position="81"/>
    </location>
</feature>
<organism evidence="2 3">
    <name type="scientific">Trifolium medium</name>
    <dbReference type="NCBI Taxonomy" id="97028"/>
    <lineage>
        <taxon>Eukaryota</taxon>
        <taxon>Viridiplantae</taxon>
        <taxon>Streptophyta</taxon>
        <taxon>Embryophyta</taxon>
        <taxon>Tracheophyta</taxon>
        <taxon>Spermatophyta</taxon>
        <taxon>Magnoliopsida</taxon>
        <taxon>eudicotyledons</taxon>
        <taxon>Gunneridae</taxon>
        <taxon>Pentapetalae</taxon>
        <taxon>rosids</taxon>
        <taxon>fabids</taxon>
        <taxon>Fabales</taxon>
        <taxon>Fabaceae</taxon>
        <taxon>Papilionoideae</taxon>
        <taxon>50 kb inversion clade</taxon>
        <taxon>NPAAA clade</taxon>
        <taxon>Hologalegina</taxon>
        <taxon>IRL clade</taxon>
        <taxon>Trifolieae</taxon>
        <taxon>Trifolium</taxon>
    </lineage>
</organism>
<protein>
    <submittedName>
        <fullName evidence="2">Pectinesterase inhibitor 2-like</fullName>
    </submittedName>
</protein>
<proteinExistence type="predicted"/>
<dbReference type="Proteomes" id="UP000265520">
    <property type="component" value="Unassembled WGS sequence"/>
</dbReference>
<feature type="non-terminal residue" evidence="2">
    <location>
        <position position="1"/>
    </location>
</feature>
<reference evidence="2 3" key="1">
    <citation type="journal article" date="2018" name="Front. Plant Sci.">
        <title>Red Clover (Trifolium pratense) and Zigzag Clover (T. medium) - A Picture of Genomic Similarities and Differences.</title>
        <authorList>
            <person name="Dluhosova J."/>
            <person name="Istvanek J."/>
            <person name="Nedelnik J."/>
            <person name="Repkova J."/>
        </authorList>
    </citation>
    <scope>NUCLEOTIDE SEQUENCE [LARGE SCALE GENOMIC DNA]</scope>
    <source>
        <strain evidence="3">cv. 10/8</strain>
        <tissue evidence="2">Leaf</tissue>
    </source>
</reference>
<evidence type="ECO:0000313" key="2">
    <source>
        <dbReference type="EMBL" id="MCI61824.1"/>
    </source>
</evidence>
<keyword evidence="1" id="KW-0472">Membrane</keyword>
<accession>A0A392TMI7</accession>
<dbReference type="AlphaFoldDB" id="A0A392TMI7"/>
<keyword evidence="1" id="KW-0812">Transmembrane</keyword>
<dbReference type="EMBL" id="LXQA010607140">
    <property type="protein sequence ID" value="MCI61824.1"/>
    <property type="molecule type" value="Genomic_DNA"/>
</dbReference>
<keyword evidence="3" id="KW-1185">Reference proteome</keyword>
<keyword evidence="1" id="KW-1133">Transmembrane helix</keyword>
<evidence type="ECO:0000256" key="1">
    <source>
        <dbReference type="SAM" id="Phobius"/>
    </source>
</evidence>
<evidence type="ECO:0000313" key="3">
    <source>
        <dbReference type="Proteomes" id="UP000265520"/>
    </source>
</evidence>
<comment type="caution">
    <text evidence="2">The sequence shown here is derived from an EMBL/GenBank/DDBJ whole genome shotgun (WGS) entry which is preliminary data.</text>
</comment>
<sequence>NHGAIYEVLDAEKYLKSGDYASAIERANTIFVDQDVCINGEGPGDPPSPFHDTSLLPKYADIIADVAGVMGAILMFLNGAYH</sequence>